<evidence type="ECO:0000256" key="1">
    <source>
        <dbReference type="SAM" id="MobiDB-lite"/>
    </source>
</evidence>
<reference evidence="2 3" key="1">
    <citation type="submission" date="2024-06" db="EMBL/GenBank/DDBJ databases">
        <authorList>
            <person name="Li Z."/>
            <person name="Jiang Y."/>
        </authorList>
    </citation>
    <scope>NUCLEOTIDE SEQUENCE [LARGE SCALE GENOMIC DNA]</scope>
    <source>
        <strain evidence="2 3">HSW-8</strain>
    </source>
</reference>
<evidence type="ECO:0008006" key="4">
    <source>
        <dbReference type="Google" id="ProtNLM"/>
    </source>
</evidence>
<gene>
    <name evidence="2" type="ORF">ABSH63_12515</name>
</gene>
<dbReference type="Proteomes" id="UP001465331">
    <property type="component" value="Unassembled WGS sequence"/>
</dbReference>
<comment type="caution">
    <text evidence="2">The sequence shown here is derived from an EMBL/GenBank/DDBJ whole genome shotgun (WGS) entry which is preliminary data.</text>
</comment>
<feature type="compositionally biased region" description="Low complexity" evidence="1">
    <location>
        <begin position="89"/>
        <end position="110"/>
    </location>
</feature>
<accession>A0ABV2ACC3</accession>
<organism evidence="2 3">
    <name type="scientific">Sinimarinibacterium thermocellulolyticum</name>
    <dbReference type="NCBI Taxonomy" id="3170016"/>
    <lineage>
        <taxon>Bacteria</taxon>
        <taxon>Pseudomonadati</taxon>
        <taxon>Pseudomonadota</taxon>
        <taxon>Gammaproteobacteria</taxon>
        <taxon>Nevskiales</taxon>
        <taxon>Nevskiaceae</taxon>
        <taxon>Sinimarinibacterium</taxon>
    </lineage>
</organism>
<dbReference type="RefSeq" id="WP_352890202.1">
    <property type="nucleotide sequence ID" value="NZ_JBEPIJ010000015.1"/>
</dbReference>
<evidence type="ECO:0000313" key="3">
    <source>
        <dbReference type="Proteomes" id="UP001465331"/>
    </source>
</evidence>
<name>A0ABV2ACC3_9GAMM</name>
<feature type="region of interest" description="Disordered" evidence="1">
    <location>
        <begin position="71"/>
        <end position="110"/>
    </location>
</feature>
<evidence type="ECO:0000313" key="2">
    <source>
        <dbReference type="EMBL" id="MES0874819.1"/>
    </source>
</evidence>
<protein>
    <recommendedName>
        <fullName evidence="4">SPOR domain-containing protein</fullName>
    </recommendedName>
</protein>
<keyword evidence="3" id="KW-1185">Reference proteome</keyword>
<dbReference type="EMBL" id="JBEPIJ010000015">
    <property type="protein sequence ID" value="MES0874819.1"/>
    <property type="molecule type" value="Genomic_DNA"/>
</dbReference>
<proteinExistence type="predicted"/>
<sequence length="304" mass="33839">MSTPERKHDWLEPPEWWKKWRPLRWLLGALLLAGLWVAVQPLLPEPAPQGAIATVPAAPSPTPVPVVAATPDAATSPGAEVQPTPAPTPHTGHAATASASDTAAEPPTEPVAARVAEDEAEVYFEESLGEPAADSELAAFTRVEPDPVRLLGPYRSYASVDEVVFDLERAGFAPIVESRHLPVRKDVPPRDLDTVTVMQYRHWDVPGRLQLQFFNDRLYQTEFEPEDPARYQAAQRRELPQLGREPSGRSEYIAGHLRIASSLDLAISEVGRQLGTRPFLIWQDRRLVRQREEWDRRFAVAAVP</sequence>